<dbReference type="Pfam" id="PF14615">
    <property type="entry name" value="Rsa3"/>
    <property type="match status" value="1"/>
</dbReference>
<name>A0A2T9Y637_9FUNG</name>
<dbReference type="OrthoDB" id="69550at2759"/>
<keyword evidence="7" id="KW-0687">Ribonucleoprotein</keyword>
<evidence type="ECO:0000256" key="7">
    <source>
        <dbReference type="ARBA" id="ARBA00023274"/>
    </source>
</evidence>
<evidence type="ECO:0000256" key="2">
    <source>
        <dbReference type="ARBA" id="ARBA00004604"/>
    </source>
</evidence>
<dbReference type="PANTHER" id="PTHR28127:SF1">
    <property type="entry name" value="RIBOSOME ASSEMBLY PROTEIN 3"/>
    <property type="match status" value="1"/>
</dbReference>
<keyword evidence="5" id="KW-0690">Ribosome biogenesis</keyword>
<comment type="function">
    <text evidence="1">Required for efficient biogenesis of the 60S ribosomal subunit.</text>
</comment>
<dbReference type="Proteomes" id="UP000245383">
    <property type="component" value="Unassembled WGS sequence"/>
</dbReference>
<proteinExistence type="inferred from homology"/>
<dbReference type="InterPro" id="IPR051898">
    <property type="entry name" value="Ribosome_Assembly_3"/>
</dbReference>
<dbReference type="GO" id="GO:0005730">
    <property type="term" value="C:nucleolus"/>
    <property type="evidence" value="ECO:0007669"/>
    <property type="project" value="UniProtKB-SubCell"/>
</dbReference>
<dbReference type="EMBL" id="MBFR01000444">
    <property type="protein sequence ID" value="PVU87800.1"/>
    <property type="molecule type" value="Genomic_DNA"/>
</dbReference>
<evidence type="ECO:0000313" key="11">
    <source>
        <dbReference type="Proteomes" id="UP000245383"/>
    </source>
</evidence>
<evidence type="ECO:0000313" key="10">
    <source>
        <dbReference type="EMBL" id="PVU87800.1"/>
    </source>
</evidence>
<accession>A0A2T9Y637</accession>
<dbReference type="AlphaFoldDB" id="A0A2T9Y637"/>
<organism evidence="10 11">
    <name type="scientific">Smittium simulii</name>
    <dbReference type="NCBI Taxonomy" id="133385"/>
    <lineage>
        <taxon>Eukaryota</taxon>
        <taxon>Fungi</taxon>
        <taxon>Fungi incertae sedis</taxon>
        <taxon>Zoopagomycota</taxon>
        <taxon>Kickxellomycotina</taxon>
        <taxon>Harpellomycetes</taxon>
        <taxon>Harpellales</taxon>
        <taxon>Legeriomycetaceae</taxon>
        <taxon>Smittium</taxon>
    </lineage>
</organism>
<evidence type="ECO:0000256" key="1">
    <source>
        <dbReference type="ARBA" id="ARBA00003035"/>
    </source>
</evidence>
<comment type="similarity">
    <text evidence="3">Belongs to the RSA3 family.</text>
</comment>
<dbReference type="STRING" id="133385.A0A2T9Y637"/>
<keyword evidence="6" id="KW-0539">Nucleus</keyword>
<sequence length="183" mass="19793">MSQSNQLLSVASDSELSVSVNTDSDAYLSFESDSEPDLSFQPENVADLVQDSEQTPSSEPSTLIPPSVGEPKLCFAPDSEFQKVSQVSNDILLSKNVANVVANVVTTNAELIDKLNHSIPNSALKDGFKAMYMDALTASFGNELNQLRHMDQFDGSKLELLVTSLQAGVNVFEPTDLLSFSEN</sequence>
<keyword evidence="11" id="KW-1185">Reference proteome</keyword>
<feature type="compositionally biased region" description="Polar residues" evidence="8">
    <location>
        <begin position="51"/>
        <end position="61"/>
    </location>
</feature>
<dbReference type="InterPro" id="IPR028217">
    <property type="entry name" value="Rsa3_C"/>
</dbReference>
<feature type="region of interest" description="Disordered" evidence="8">
    <location>
        <begin position="50"/>
        <end position="69"/>
    </location>
</feature>
<evidence type="ECO:0000259" key="9">
    <source>
        <dbReference type="Pfam" id="PF14615"/>
    </source>
</evidence>
<evidence type="ECO:0000256" key="3">
    <source>
        <dbReference type="ARBA" id="ARBA00006256"/>
    </source>
</evidence>
<comment type="subcellular location">
    <subcellularLocation>
        <location evidence="2">Nucleus</location>
        <location evidence="2">Nucleolus</location>
    </subcellularLocation>
</comment>
<dbReference type="GO" id="GO:0030687">
    <property type="term" value="C:preribosome, large subunit precursor"/>
    <property type="evidence" value="ECO:0007669"/>
    <property type="project" value="TreeGrafter"/>
</dbReference>
<comment type="caution">
    <text evidence="10">The sequence shown here is derived from an EMBL/GenBank/DDBJ whole genome shotgun (WGS) entry which is preliminary data.</text>
</comment>
<evidence type="ECO:0000256" key="6">
    <source>
        <dbReference type="ARBA" id="ARBA00023242"/>
    </source>
</evidence>
<evidence type="ECO:0000256" key="8">
    <source>
        <dbReference type="SAM" id="MobiDB-lite"/>
    </source>
</evidence>
<feature type="domain" description="Ribosome-assembly protein 3 C-terminal" evidence="9">
    <location>
        <begin position="128"/>
        <end position="172"/>
    </location>
</feature>
<evidence type="ECO:0000256" key="5">
    <source>
        <dbReference type="ARBA" id="ARBA00022517"/>
    </source>
</evidence>
<protein>
    <recommendedName>
        <fullName evidence="4">Ribosome assembly protein 3</fullName>
    </recommendedName>
</protein>
<gene>
    <name evidence="10" type="ORF">BB561_006169</name>
</gene>
<dbReference type="GO" id="GO:0000027">
    <property type="term" value="P:ribosomal large subunit assembly"/>
    <property type="evidence" value="ECO:0007669"/>
    <property type="project" value="TreeGrafter"/>
</dbReference>
<dbReference type="PANTHER" id="PTHR28127">
    <property type="entry name" value="RIBOSOME ASSEMBLY PROTEIN 3"/>
    <property type="match status" value="1"/>
</dbReference>
<evidence type="ECO:0000256" key="4">
    <source>
        <dbReference type="ARBA" id="ARBA00015339"/>
    </source>
</evidence>
<reference evidence="10 11" key="1">
    <citation type="journal article" date="2018" name="MBio">
        <title>Comparative Genomics Reveals the Core Gene Toolbox for the Fungus-Insect Symbiosis.</title>
        <authorList>
            <person name="Wang Y."/>
            <person name="Stata M."/>
            <person name="Wang W."/>
            <person name="Stajich J.E."/>
            <person name="White M.M."/>
            <person name="Moncalvo J.M."/>
        </authorList>
    </citation>
    <scope>NUCLEOTIDE SEQUENCE [LARGE SCALE GENOMIC DNA]</scope>
    <source>
        <strain evidence="10 11">SWE-8-4</strain>
    </source>
</reference>